<dbReference type="EMBL" id="JAGPXF010000003">
    <property type="protein sequence ID" value="KAH7252008.1"/>
    <property type="molecule type" value="Genomic_DNA"/>
</dbReference>
<protein>
    <submittedName>
        <fullName evidence="3">Uncharacterized protein</fullName>
    </submittedName>
</protein>
<feature type="compositionally biased region" description="Polar residues" evidence="1">
    <location>
        <begin position="225"/>
        <end position="235"/>
    </location>
</feature>
<dbReference type="OrthoDB" id="5236168at2759"/>
<name>A0A8K0S1S9_9HYPO</name>
<feature type="region of interest" description="Disordered" evidence="1">
    <location>
        <begin position="301"/>
        <end position="358"/>
    </location>
</feature>
<dbReference type="Proteomes" id="UP000813427">
    <property type="component" value="Unassembled WGS sequence"/>
</dbReference>
<feature type="transmembrane region" description="Helical" evidence="2">
    <location>
        <begin position="54"/>
        <end position="75"/>
    </location>
</feature>
<evidence type="ECO:0000313" key="3">
    <source>
        <dbReference type="EMBL" id="KAH7252008.1"/>
    </source>
</evidence>
<accession>A0A8K0S1S9</accession>
<dbReference type="AlphaFoldDB" id="A0A8K0S1S9"/>
<evidence type="ECO:0000256" key="1">
    <source>
        <dbReference type="SAM" id="MobiDB-lite"/>
    </source>
</evidence>
<keyword evidence="2" id="KW-1133">Transmembrane helix</keyword>
<keyword evidence="2" id="KW-0812">Transmembrane</keyword>
<sequence>MNNTILKNATHELLNLTVMAPVQRQAAASLTNHISIRHYSHCSGWYCFTPAEQAGIIISVVTVTMVALFVWMYIFGRITMNEKRKALRQGGRLQSHSPTQNGPIPLFQLPQVPRFPSARITYFPVSYTRPGILAAQVPTQSHPFMIPQQPVCMIIPVEPMAYGYPEPIYHPVVHHGNHPNDSALHHASAQASVSSPHDLAPRQPTWAQRVCRAFGLPVGRASTVDTESALGTRTSLEARSEISQRDAQSSHGAAHDDQKHQENRDLPSISSGSNDTQPEDINRIQSPVSIAATVHSDDYDTISNSNAASGDFRQNVGESHPGGNSTATGSTAVSESHTSLVSSSGPSTISPTKRLCTSTPDAITGHQCTSHQQHSASMIRHGNSVSSIYPGIKQYHARDREVKRSALDYTFGSLAERLDRNAGPLAPQPTHQREH</sequence>
<evidence type="ECO:0000256" key="2">
    <source>
        <dbReference type="SAM" id="Phobius"/>
    </source>
</evidence>
<proteinExistence type="predicted"/>
<feature type="compositionally biased region" description="Polar residues" evidence="1">
    <location>
        <begin position="322"/>
        <end position="333"/>
    </location>
</feature>
<feature type="compositionally biased region" description="Polar residues" evidence="1">
    <location>
        <begin position="345"/>
        <end position="358"/>
    </location>
</feature>
<reference evidence="3" key="1">
    <citation type="journal article" date="2021" name="Nat. Commun.">
        <title>Genetic determinants of endophytism in the Arabidopsis root mycobiome.</title>
        <authorList>
            <person name="Mesny F."/>
            <person name="Miyauchi S."/>
            <person name="Thiergart T."/>
            <person name="Pickel B."/>
            <person name="Atanasova L."/>
            <person name="Karlsson M."/>
            <person name="Huettel B."/>
            <person name="Barry K.W."/>
            <person name="Haridas S."/>
            <person name="Chen C."/>
            <person name="Bauer D."/>
            <person name="Andreopoulos W."/>
            <person name="Pangilinan J."/>
            <person name="LaButti K."/>
            <person name="Riley R."/>
            <person name="Lipzen A."/>
            <person name="Clum A."/>
            <person name="Drula E."/>
            <person name="Henrissat B."/>
            <person name="Kohler A."/>
            <person name="Grigoriev I.V."/>
            <person name="Martin F.M."/>
            <person name="Hacquard S."/>
        </authorList>
    </citation>
    <scope>NUCLEOTIDE SEQUENCE</scope>
    <source>
        <strain evidence="3">MPI-SDFR-AT-0068</strain>
    </source>
</reference>
<feature type="compositionally biased region" description="Basic and acidic residues" evidence="1">
    <location>
        <begin position="253"/>
        <end position="265"/>
    </location>
</feature>
<feature type="region of interest" description="Disordered" evidence="1">
    <location>
        <begin position="173"/>
        <end position="201"/>
    </location>
</feature>
<gene>
    <name evidence="3" type="ORF">BKA59DRAFT_453229</name>
</gene>
<keyword evidence="2" id="KW-0472">Membrane</keyword>
<feature type="compositionally biased region" description="Low complexity" evidence="1">
    <location>
        <begin position="334"/>
        <end position="344"/>
    </location>
</feature>
<keyword evidence="4" id="KW-1185">Reference proteome</keyword>
<evidence type="ECO:0000313" key="4">
    <source>
        <dbReference type="Proteomes" id="UP000813427"/>
    </source>
</evidence>
<comment type="caution">
    <text evidence="3">The sequence shown here is derived from an EMBL/GenBank/DDBJ whole genome shotgun (WGS) entry which is preliminary data.</text>
</comment>
<feature type="region of interest" description="Disordered" evidence="1">
    <location>
        <begin position="225"/>
        <end position="280"/>
    </location>
</feature>
<organism evidence="3 4">
    <name type="scientific">Fusarium tricinctum</name>
    <dbReference type="NCBI Taxonomy" id="61284"/>
    <lineage>
        <taxon>Eukaryota</taxon>
        <taxon>Fungi</taxon>
        <taxon>Dikarya</taxon>
        <taxon>Ascomycota</taxon>
        <taxon>Pezizomycotina</taxon>
        <taxon>Sordariomycetes</taxon>
        <taxon>Hypocreomycetidae</taxon>
        <taxon>Hypocreales</taxon>
        <taxon>Nectriaceae</taxon>
        <taxon>Fusarium</taxon>
        <taxon>Fusarium tricinctum species complex</taxon>
    </lineage>
</organism>